<evidence type="ECO:0000256" key="7">
    <source>
        <dbReference type="ARBA" id="ARBA00046255"/>
    </source>
</evidence>
<organism evidence="8 9">
    <name type="scientific">Sus scrofa</name>
    <name type="common">Pig</name>
    <dbReference type="NCBI Taxonomy" id="9823"/>
    <lineage>
        <taxon>Eukaryota</taxon>
        <taxon>Metazoa</taxon>
        <taxon>Chordata</taxon>
        <taxon>Craniata</taxon>
        <taxon>Vertebrata</taxon>
        <taxon>Euteleostomi</taxon>
        <taxon>Mammalia</taxon>
        <taxon>Eutheria</taxon>
        <taxon>Laurasiatheria</taxon>
        <taxon>Artiodactyla</taxon>
        <taxon>Suina</taxon>
        <taxon>Suidae</taxon>
        <taxon>Sus</taxon>
    </lineage>
</organism>
<keyword evidence="4" id="KW-1133">Transmembrane helix</keyword>
<dbReference type="GO" id="GO:0044183">
    <property type="term" value="F:protein folding chaperone"/>
    <property type="evidence" value="ECO:0007669"/>
    <property type="project" value="InterPro"/>
</dbReference>
<dbReference type="PANTHER" id="PTHR13193:SF0">
    <property type="entry name" value="PAT COMPLEX SUBUNIT ASTERIX"/>
    <property type="match status" value="1"/>
</dbReference>
<keyword evidence="5" id="KW-0472">Membrane</keyword>
<evidence type="ECO:0000256" key="2">
    <source>
        <dbReference type="ARBA" id="ARBA00009066"/>
    </source>
</evidence>
<dbReference type="GO" id="GO:0045048">
    <property type="term" value="P:protein insertion into ER membrane"/>
    <property type="evidence" value="ECO:0007669"/>
    <property type="project" value="InterPro"/>
</dbReference>
<evidence type="ECO:0000313" key="8">
    <source>
        <dbReference type="Ensembl" id="ENSSSCP00070012217.1"/>
    </source>
</evidence>
<keyword evidence="3" id="KW-0812">Transmembrane</keyword>
<accession>A0A4X1TA72</accession>
<comment type="function">
    <text evidence="7">Component of the multi-pass translocon (MPT) complex that mediates insertion of multi-pass membrane proteins into the lipid bilayer of membranes. The MPT complex takes over after the SEC61 complex: following membrane insertion of the first few transmembrane segments of proteins by the SEC61 complex, the MPT complex occludes the lateral gate of the SEC61 complex to promote insertion of subsequent transmembrane regions. Within the MPT complex, the PAT subcomplex sequesters any highly polar regions in the transmembrane domains away from the non-polar membrane environment until they can be buried in the interior of the fully assembled protein. Within the PAT subcomplex, WDR83OS/Asterix binds to and redirects the substrate to a location behind the SEC61 complex.</text>
</comment>
<comment type="similarity">
    <text evidence="2">Belongs to the Asterix family.</text>
</comment>
<evidence type="ECO:0000256" key="5">
    <source>
        <dbReference type="ARBA" id="ARBA00023136"/>
    </source>
</evidence>
<comment type="subcellular location">
    <subcellularLocation>
        <location evidence="1">Membrane</location>
    </subcellularLocation>
</comment>
<proteinExistence type="inferred from homology"/>
<reference evidence="8 9" key="1">
    <citation type="submission" date="2017-08" db="EMBL/GenBank/DDBJ databases">
        <title>USMARCv1.0.</title>
        <authorList>
            <person name="Hannum G.I."/>
            <person name="Koren S."/>
            <person name="Schroeder S.G."/>
            <person name="Chin S.C."/>
            <person name="Nonneman D.J."/>
            <person name="Becker S.A."/>
            <person name="Rosen B.D."/>
            <person name="Bickhart D.M."/>
            <person name="Putnam N.H."/>
            <person name="Green R.E."/>
            <person name="Tuggle C.K."/>
            <person name="Liu H."/>
            <person name="Rohrer G.A."/>
            <person name="Warr A."/>
            <person name="Hall R."/>
            <person name="Kim K."/>
            <person name="Hume D.A."/>
            <person name="Talbot R."/>
            <person name="Chow W."/>
            <person name="Howe K."/>
            <person name="Schwartz A.S."/>
            <person name="Watson M."/>
            <person name="Archibald A.L."/>
            <person name="Phillippy A.M."/>
            <person name="Smith T.P.L."/>
        </authorList>
    </citation>
    <scope>NUCLEOTIDE SEQUENCE [LARGE SCALE GENOMIC DNA]</scope>
</reference>
<dbReference type="AlphaFoldDB" id="A0A4X1TA72"/>
<sequence length="273" mass="30863">QISRNSLKTDYLYYLLSSLLLKNNIKLSFIKLYSHQLKHTLSIISQKYVLEAATPTAEEVRLLTGYVHEQYVGPTEPNKVLRYKALPSECNPVLDDLTLEYMKLLAMILSVCGLMLKPQWCTWVAVYCFFISFANSQSPKDTKQMMSSFLLPISPMMPPHDVSLDGSHPGPLYPPCPRLLRLQPSSAVLSFPRWGSGGNLALSLGSHFCWGREGNLLGRPPPACLPHPACWARYCPCFYVYPLIFMLKPVNNKVLHSGKKLSNLTFHPFPRMS</sequence>
<protein>
    <recommendedName>
        <fullName evidence="6">PAT complex subunit Asterix</fullName>
    </recommendedName>
</protein>
<dbReference type="InterPro" id="IPR005351">
    <property type="entry name" value="ASTER"/>
</dbReference>
<reference evidence="8" key="2">
    <citation type="submission" date="2025-08" db="UniProtKB">
        <authorList>
            <consortium name="Ensembl"/>
        </authorList>
    </citation>
    <scope>IDENTIFICATION</scope>
</reference>
<dbReference type="Proteomes" id="UP000314985">
    <property type="component" value="Chromosome 15"/>
</dbReference>
<evidence type="ECO:0000256" key="3">
    <source>
        <dbReference type="ARBA" id="ARBA00022692"/>
    </source>
</evidence>
<name>A0A4X1TA72_PIG</name>
<dbReference type="Ensembl" id="ENSSSCT00070014784.1">
    <property type="protein sequence ID" value="ENSSSCP00070012217.1"/>
    <property type="gene ID" value="ENSSSCG00070007667.1"/>
</dbReference>
<evidence type="ECO:0000313" key="9">
    <source>
        <dbReference type="Proteomes" id="UP000314985"/>
    </source>
</evidence>
<evidence type="ECO:0000256" key="6">
    <source>
        <dbReference type="ARBA" id="ARBA00024230"/>
    </source>
</evidence>
<evidence type="ECO:0000256" key="1">
    <source>
        <dbReference type="ARBA" id="ARBA00004370"/>
    </source>
</evidence>
<dbReference type="PANTHER" id="PTHR13193">
    <property type="entry name" value="CGI-140"/>
    <property type="match status" value="1"/>
</dbReference>
<dbReference type="GO" id="GO:0005789">
    <property type="term" value="C:endoplasmic reticulum membrane"/>
    <property type="evidence" value="ECO:0007669"/>
    <property type="project" value="InterPro"/>
</dbReference>
<dbReference type="Pfam" id="PF03669">
    <property type="entry name" value="ASTER"/>
    <property type="match status" value="1"/>
</dbReference>
<evidence type="ECO:0000256" key="4">
    <source>
        <dbReference type="ARBA" id="ARBA00022989"/>
    </source>
</evidence>